<dbReference type="AlphaFoldDB" id="A0A143BMW5"/>
<reference evidence="2 3" key="2">
    <citation type="journal article" date="2016" name="Environ. Microbiol. Rep.">
        <title>Metagenomic evidence for the presence of phototrophic Gemmatimonadetes bacteria in diverse environments.</title>
        <authorList>
            <person name="Zeng Y."/>
            <person name="Baumbach J."/>
            <person name="Barbosa E.G."/>
            <person name="Azevedo V."/>
            <person name="Zhang C."/>
            <person name="Koblizek M."/>
        </authorList>
    </citation>
    <scope>NUCLEOTIDE SEQUENCE [LARGE SCALE GENOMIC DNA]</scope>
    <source>
        <strain evidence="2 3">AP64</strain>
    </source>
</reference>
<sequence>MLTDRDSRRWLLYSGAALLMLFEFANVYFIMPLPGSQRTRSLELAYTLYSLRWAVRAVAGVLMLAGVTAALRVGGRQRILVGVTALVVSGVTYMFNFRMAADAMFLPPTVMRMEPAARNTVATDRLVVGFEHNGQARAYPLQFIGYHHQVRDTVGGQDVLVSYCTVCRTGRVFRPIVNGQVEQFRLVGMDHFNAMLEDVRTGSWWRQANGEAVAGPLTGTAMPELPSRQVSLRQWLQLYPHSLIMQADSTFTSEYAKDYAYERGTSRKALTGTDTASWREKSWVVGITLNGVSRAYDWNHLERVRVINDIVGDTPVVLALASDSVSFFAFARPTAATEFTLDGDSLVVMRAGPSTRYAFNGKGPAGALVPINASQEFWHSWRTFQPTTDQFPRVVAGVR</sequence>
<proteinExistence type="predicted"/>
<keyword evidence="1" id="KW-1133">Transmembrane helix</keyword>
<evidence type="ECO:0000256" key="1">
    <source>
        <dbReference type="SAM" id="Phobius"/>
    </source>
</evidence>
<dbReference type="EMBL" id="CP011454">
    <property type="protein sequence ID" value="AMW05915.1"/>
    <property type="molecule type" value="Genomic_DNA"/>
</dbReference>
<dbReference type="Proteomes" id="UP000076404">
    <property type="component" value="Chromosome"/>
</dbReference>
<dbReference type="KEGG" id="gph:GEMMAAP_16190"/>
<gene>
    <name evidence="2" type="ORF">GEMMAAP_16190</name>
</gene>
<feature type="transmembrane region" description="Helical" evidence="1">
    <location>
        <begin position="51"/>
        <end position="71"/>
    </location>
</feature>
<dbReference type="eggNOG" id="COG2128">
    <property type="taxonomic scope" value="Bacteria"/>
</dbReference>
<evidence type="ECO:0000313" key="3">
    <source>
        <dbReference type="Proteomes" id="UP000076404"/>
    </source>
</evidence>
<accession>A0A143BMW5</accession>
<dbReference type="RefSeq" id="WP_043579372.1">
    <property type="nucleotide sequence ID" value="NZ_CP011454.1"/>
</dbReference>
<dbReference type="STRING" id="1379270.GEMMAAP_16190"/>
<keyword evidence="1" id="KW-0812">Transmembrane</keyword>
<name>A0A143BMW5_9BACT</name>
<evidence type="ECO:0008006" key="4">
    <source>
        <dbReference type="Google" id="ProtNLM"/>
    </source>
</evidence>
<organism evidence="2 3">
    <name type="scientific">Gemmatimonas phototrophica</name>
    <dbReference type="NCBI Taxonomy" id="1379270"/>
    <lineage>
        <taxon>Bacteria</taxon>
        <taxon>Pseudomonadati</taxon>
        <taxon>Gemmatimonadota</taxon>
        <taxon>Gemmatimonadia</taxon>
        <taxon>Gemmatimonadales</taxon>
        <taxon>Gemmatimonadaceae</taxon>
        <taxon>Gemmatimonas</taxon>
    </lineage>
</organism>
<feature type="transmembrane region" description="Helical" evidence="1">
    <location>
        <begin position="12"/>
        <end position="31"/>
    </location>
</feature>
<keyword evidence="1" id="KW-0472">Membrane</keyword>
<reference evidence="2 3" key="1">
    <citation type="journal article" date="2014" name="Proc. Natl. Acad. Sci. U.S.A.">
        <title>Functional type 2 photosynthetic reaction centers found in the rare bacterial phylum Gemmatimonadetes.</title>
        <authorList>
            <person name="Zeng Y."/>
            <person name="Feng F."/>
            <person name="Medova H."/>
            <person name="Dean J."/>
            <person name="Koblizek M."/>
        </authorList>
    </citation>
    <scope>NUCLEOTIDE SEQUENCE [LARGE SCALE GENOMIC DNA]</scope>
    <source>
        <strain evidence="2 3">AP64</strain>
    </source>
</reference>
<protein>
    <recommendedName>
        <fullName evidence="4">DUF3179 domain-containing protein</fullName>
    </recommendedName>
</protein>
<dbReference type="OrthoDB" id="9806357at2"/>
<dbReference type="Pfam" id="PF11376">
    <property type="entry name" value="DUF3179"/>
    <property type="match status" value="1"/>
</dbReference>
<dbReference type="InterPro" id="IPR021516">
    <property type="entry name" value="DUF3179"/>
</dbReference>
<keyword evidence="3" id="KW-1185">Reference proteome</keyword>
<evidence type="ECO:0000313" key="2">
    <source>
        <dbReference type="EMBL" id="AMW05915.1"/>
    </source>
</evidence>
<feature type="transmembrane region" description="Helical" evidence="1">
    <location>
        <begin position="78"/>
        <end position="95"/>
    </location>
</feature>